<protein>
    <submittedName>
        <fullName evidence="1">Uncharacterized protein</fullName>
    </submittedName>
</protein>
<dbReference type="AlphaFoldDB" id="A0A0B2VP55"/>
<dbReference type="EMBL" id="JPKZ01001305">
    <property type="protein sequence ID" value="KHN82810.1"/>
    <property type="molecule type" value="Genomic_DNA"/>
</dbReference>
<dbReference type="OMA" id="ECCGRIC"/>
<organism evidence="1 2">
    <name type="scientific">Toxocara canis</name>
    <name type="common">Canine roundworm</name>
    <dbReference type="NCBI Taxonomy" id="6265"/>
    <lineage>
        <taxon>Eukaryota</taxon>
        <taxon>Metazoa</taxon>
        <taxon>Ecdysozoa</taxon>
        <taxon>Nematoda</taxon>
        <taxon>Chromadorea</taxon>
        <taxon>Rhabditida</taxon>
        <taxon>Spirurina</taxon>
        <taxon>Ascaridomorpha</taxon>
        <taxon>Ascaridoidea</taxon>
        <taxon>Toxocaridae</taxon>
        <taxon>Toxocara</taxon>
    </lineage>
</organism>
<keyword evidence="2" id="KW-1185">Reference proteome</keyword>
<name>A0A0B2VP55_TOXCA</name>
<comment type="caution">
    <text evidence="1">The sequence shown here is derived from an EMBL/GenBank/DDBJ whole genome shotgun (WGS) entry which is preliminary data.</text>
</comment>
<reference evidence="1 2" key="1">
    <citation type="submission" date="2014-11" db="EMBL/GenBank/DDBJ databases">
        <title>Genetic blueprint of the zoonotic pathogen Toxocara canis.</title>
        <authorList>
            <person name="Zhu X.-Q."/>
            <person name="Korhonen P.K."/>
            <person name="Cai H."/>
            <person name="Young N.D."/>
            <person name="Nejsum P."/>
            <person name="von Samson-Himmelstjerna G."/>
            <person name="Boag P.R."/>
            <person name="Tan P."/>
            <person name="Li Q."/>
            <person name="Min J."/>
            <person name="Yang Y."/>
            <person name="Wang X."/>
            <person name="Fang X."/>
            <person name="Hall R.S."/>
            <person name="Hofmann A."/>
            <person name="Sternberg P.W."/>
            <person name="Jex A.R."/>
            <person name="Gasser R.B."/>
        </authorList>
    </citation>
    <scope>NUCLEOTIDE SEQUENCE [LARGE SCALE GENOMIC DNA]</scope>
    <source>
        <strain evidence="1">PN_DK_2014</strain>
    </source>
</reference>
<evidence type="ECO:0000313" key="1">
    <source>
        <dbReference type="EMBL" id="KHN82810.1"/>
    </source>
</evidence>
<proteinExistence type="predicted"/>
<dbReference type="OrthoDB" id="5852096at2759"/>
<gene>
    <name evidence="1" type="ORF">Tcan_08690</name>
</gene>
<sequence length="62" mass="7371">MEILIQPESRGIHYEGYESEYIQCVFEDGDVSGKNERYEFRSDRLYQESSLPLDLSNAEYDR</sequence>
<dbReference type="Proteomes" id="UP000031036">
    <property type="component" value="Unassembled WGS sequence"/>
</dbReference>
<accession>A0A0B2VP55</accession>
<evidence type="ECO:0000313" key="2">
    <source>
        <dbReference type="Proteomes" id="UP000031036"/>
    </source>
</evidence>
<dbReference type="STRING" id="6265.A0A0B2VP55"/>